<dbReference type="RefSeq" id="WP_114847046.1">
    <property type="nucleotide sequence ID" value="NZ_JBHSPE010000010.1"/>
</dbReference>
<dbReference type="InterPro" id="IPR010610">
    <property type="entry name" value="EryCIII-like_C"/>
</dbReference>
<dbReference type="InterPro" id="IPR050426">
    <property type="entry name" value="Glycosyltransferase_28"/>
</dbReference>
<evidence type="ECO:0000259" key="1">
    <source>
        <dbReference type="Pfam" id="PF06722"/>
    </source>
</evidence>
<dbReference type="InterPro" id="IPR002213">
    <property type="entry name" value="UDP_glucos_trans"/>
</dbReference>
<feature type="domain" description="Erythromycin biosynthesis protein CIII-like C-terminal" evidence="1">
    <location>
        <begin position="288"/>
        <end position="380"/>
    </location>
</feature>
<dbReference type="PANTHER" id="PTHR48050">
    <property type="entry name" value="STEROL 3-BETA-GLUCOSYLTRANSFERASE"/>
    <property type="match status" value="1"/>
</dbReference>
<dbReference type="EMBL" id="QQAH01000020">
    <property type="protein sequence ID" value="RDD80168.1"/>
    <property type="molecule type" value="Genomic_DNA"/>
</dbReference>
<proteinExistence type="predicted"/>
<dbReference type="Proteomes" id="UP000253782">
    <property type="component" value="Unassembled WGS sequence"/>
</dbReference>
<dbReference type="PANTHER" id="PTHR48050:SF13">
    <property type="entry name" value="STEROL 3-BETA-GLUCOSYLTRANSFERASE UGT80A2"/>
    <property type="match status" value="1"/>
</dbReference>
<dbReference type="CDD" id="cd03784">
    <property type="entry name" value="GT1_Gtf-like"/>
    <property type="match status" value="1"/>
</dbReference>
<evidence type="ECO:0000313" key="3">
    <source>
        <dbReference type="Proteomes" id="UP000253782"/>
    </source>
</evidence>
<gene>
    <name evidence="2" type="ORF">DVJ77_18675</name>
</gene>
<evidence type="ECO:0000313" key="2">
    <source>
        <dbReference type="EMBL" id="RDD80168.1"/>
    </source>
</evidence>
<name>A0A369UKC0_9GAMM</name>
<dbReference type="Pfam" id="PF06722">
    <property type="entry name" value="EryCIII-like_C"/>
    <property type="match status" value="1"/>
</dbReference>
<dbReference type="AlphaFoldDB" id="A0A369UKC0"/>
<reference evidence="2 3" key="1">
    <citation type="submission" date="2018-07" db="EMBL/GenBank/DDBJ databases">
        <title>Dyella tabacisoli L4-6T, whole genome shotgun sequence.</title>
        <authorList>
            <person name="Zhou X.-K."/>
            <person name="Li W.-J."/>
            <person name="Duan Y.-Q."/>
        </authorList>
    </citation>
    <scope>NUCLEOTIDE SEQUENCE [LARGE SCALE GENOMIC DNA]</scope>
    <source>
        <strain evidence="2 3">L4-6</strain>
    </source>
</reference>
<keyword evidence="2" id="KW-0808">Transferase</keyword>
<dbReference type="SUPFAM" id="SSF53756">
    <property type="entry name" value="UDP-Glycosyltransferase/glycogen phosphorylase"/>
    <property type="match status" value="1"/>
</dbReference>
<dbReference type="GO" id="GO:0008194">
    <property type="term" value="F:UDP-glycosyltransferase activity"/>
    <property type="evidence" value="ECO:0007669"/>
    <property type="project" value="InterPro"/>
</dbReference>
<dbReference type="Gene3D" id="3.40.50.2000">
    <property type="entry name" value="Glycogen Phosphorylase B"/>
    <property type="match status" value="2"/>
</dbReference>
<dbReference type="OrthoDB" id="9805366at2"/>
<comment type="caution">
    <text evidence="2">The sequence shown here is derived from an EMBL/GenBank/DDBJ whole genome shotgun (WGS) entry which is preliminary data.</text>
</comment>
<keyword evidence="3" id="KW-1185">Reference proteome</keyword>
<dbReference type="GO" id="GO:0016758">
    <property type="term" value="F:hexosyltransferase activity"/>
    <property type="evidence" value="ECO:0007669"/>
    <property type="project" value="UniProtKB-ARBA"/>
</dbReference>
<protein>
    <submittedName>
        <fullName evidence="2">Glycosyltransferase</fullName>
    </submittedName>
</protein>
<dbReference type="GO" id="GO:0017000">
    <property type="term" value="P:antibiotic biosynthetic process"/>
    <property type="evidence" value="ECO:0007669"/>
    <property type="project" value="UniProtKB-ARBA"/>
</dbReference>
<organism evidence="2 3">
    <name type="scientific">Dyella tabacisoli</name>
    <dbReference type="NCBI Taxonomy" id="2282381"/>
    <lineage>
        <taxon>Bacteria</taxon>
        <taxon>Pseudomonadati</taxon>
        <taxon>Pseudomonadota</taxon>
        <taxon>Gammaproteobacteria</taxon>
        <taxon>Lysobacterales</taxon>
        <taxon>Rhodanobacteraceae</taxon>
        <taxon>Dyella</taxon>
    </lineage>
</organism>
<sequence length="425" mass="47054">MKAIIFAAGSDGDIHPHLGIGCELLARGHQVIFITTAEHLDAARACGFEALSFLGSEEKQDFIRATESLGVIAKIKRYCRVVADKIYECCELAGSRIDDRSILIAPPVLFVVARLLHEKYGTPYLSTLLAPANLYSIKDPPSFKSLRWCEKLHYSVRKPLFHTVEHAAIDPFFRMLLKASAEKLELPLPRHVISQWWHSPQKILGLFYEWYCQPPADWPGQVSLTGFPLFSPKDTEIQLTGRLEAFLNAGTPPIVFTPGTETHKCNNFFDTALKALQALGQRGIFLTRAAGQLPALPATVVHENYLPLNLLLPRASVLVHHGGIGTTAQAMLAGIPQLIIPGFSDQFDNGRRVERLGCGITLENPVDISAMTDKLRQLLQTDRSPACHTVQTLMRPGPIACGRAADVIEQIFDEARRMPDKRVLA</sequence>
<accession>A0A369UKC0</accession>